<sequence length="140" mass="15724">MKSPQPADYPVNQDILFQPTQVYYHQNNGGFSVSLGIYDVTDKVKVTDPVYLEDAKSLSSGVSPALEIRQESWHTRNYKAFDRAGAVVAEASGPLLDLGRWKIKFPAESVYKLYKVDMGLRVEVANFTSKSRRDLEECSS</sequence>
<accession>A0A9P1H3W2</accession>
<protein>
    <submittedName>
        <fullName evidence="1">Uncharacterized protein</fullName>
    </submittedName>
</protein>
<dbReference type="EMBL" id="CALLCH030000012">
    <property type="protein sequence ID" value="CAI4215488.1"/>
    <property type="molecule type" value="Genomic_DNA"/>
</dbReference>
<comment type="caution">
    <text evidence="1">The sequence shown here is derived from an EMBL/GenBank/DDBJ whole genome shotgun (WGS) entry which is preliminary data.</text>
</comment>
<dbReference type="OrthoDB" id="21214at2759"/>
<dbReference type="Proteomes" id="UP000838763">
    <property type="component" value="Unassembled WGS sequence"/>
</dbReference>
<evidence type="ECO:0000313" key="1">
    <source>
        <dbReference type="EMBL" id="CAI4215488.1"/>
    </source>
</evidence>
<gene>
    <name evidence="1" type="ORF">PPNO1_LOCUS5199</name>
</gene>
<evidence type="ECO:0000313" key="2">
    <source>
        <dbReference type="Proteomes" id="UP000838763"/>
    </source>
</evidence>
<dbReference type="AlphaFoldDB" id="A0A9P1H3W2"/>
<proteinExistence type="predicted"/>
<organism evidence="1 2">
    <name type="scientific">Parascedosporium putredinis</name>
    <dbReference type="NCBI Taxonomy" id="1442378"/>
    <lineage>
        <taxon>Eukaryota</taxon>
        <taxon>Fungi</taxon>
        <taxon>Dikarya</taxon>
        <taxon>Ascomycota</taxon>
        <taxon>Pezizomycotina</taxon>
        <taxon>Sordariomycetes</taxon>
        <taxon>Hypocreomycetidae</taxon>
        <taxon>Microascales</taxon>
        <taxon>Microascaceae</taxon>
        <taxon>Parascedosporium</taxon>
    </lineage>
</organism>
<keyword evidence="2" id="KW-1185">Reference proteome</keyword>
<reference evidence="1" key="1">
    <citation type="submission" date="2022-11" db="EMBL/GenBank/DDBJ databases">
        <authorList>
            <person name="Scott C."/>
            <person name="Bruce N."/>
        </authorList>
    </citation>
    <scope>NUCLEOTIDE SEQUENCE</scope>
</reference>
<name>A0A9P1H3W2_9PEZI</name>